<organism evidence="1 2">
    <name type="scientific">Chloroflexus aurantiacus (strain ATCC 29366 / DSM 635 / J-10-fl)</name>
    <dbReference type="NCBI Taxonomy" id="324602"/>
    <lineage>
        <taxon>Bacteria</taxon>
        <taxon>Bacillati</taxon>
        <taxon>Chloroflexota</taxon>
        <taxon>Chloroflexia</taxon>
        <taxon>Chloroflexales</taxon>
        <taxon>Chloroflexineae</taxon>
        <taxon>Chloroflexaceae</taxon>
        <taxon>Chloroflexus</taxon>
    </lineage>
</organism>
<dbReference type="STRING" id="324602.Caur_3698"/>
<gene>
    <name evidence="1" type="ordered locus">Caur_3698</name>
</gene>
<dbReference type="EnsemblBacteria" id="ABY36878">
    <property type="protein sequence ID" value="ABY36878"/>
    <property type="gene ID" value="Caur_3698"/>
</dbReference>
<dbReference type="HOGENOM" id="CLU_2521573_0_0_0"/>
<sequence length="84" mass="9568">MDEKTLIYFLQYFAGLLYERALESKERCTAAQKRPDKPGSRDFACGHAQAYYEVLSTFVHQAEVFGIPADQLGIPNIDPDELLR</sequence>
<proteinExistence type="predicted"/>
<dbReference type="KEGG" id="cau:Caur_3698"/>
<reference evidence="2" key="1">
    <citation type="journal article" date="2011" name="BMC Genomics">
        <title>Complete genome sequence of the filamentous anoxygenic phototrophic bacterium Chloroflexus aurantiacus.</title>
        <authorList>
            <person name="Tang K.H."/>
            <person name="Barry K."/>
            <person name="Chertkov O."/>
            <person name="Dalin E."/>
            <person name="Han C.S."/>
            <person name="Hauser L.J."/>
            <person name="Honchak B.M."/>
            <person name="Karbach L.E."/>
            <person name="Land M.L."/>
            <person name="Lapidus A."/>
            <person name="Larimer F.W."/>
            <person name="Mikhailova N."/>
            <person name="Pitluck S."/>
            <person name="Pierson B.K."/>
            <person name="Blankenship R.E."/>
        </authorList>
    </citation>
    <scope>NUCLEOTIDE SEQUENCE [LARGE SCALE GENOMIC DNA]</scope>
    <source>
        <strain evidence="2">ATCC 29366 / DSM 635 / J-10-fl</strain>
    </source>
</reference>
<dbReference type="RefSeq" id="WP_012259531.1">
    <property type="nucleotide sequence ID" value="NC_010175.1"/>
</dbReference>
<name>A9WB85_CHLAA</name>
<keyword evidence="2" id="KW-1185">Reference proteome</keyword>
<evidence type="ECO:0000313" key="1">
    <source>
        <dbReference type="EMBL" id="ABY36878.1"/>
    </source>
</evidence>
<dbReference type="EMBL" id="CP000909">
    <property type="protein sequence ID" value="ABY36878.1"/>
    <property type="molecule type" value="Genomic_DNA"/>
</dbReference>
<dbReference type="PATRIC" id="fig|324602.8.peg.4149"/>
<evidence type="ECO:0000313" key="2">
    <source>
        <dbReference type="Proteomes" id="UP000002008"/>
    </source>
</evidence>
<accession>A9WB85</accession>
<protein>
    <submittedName>
        <fullName evidence="1">Uncharacterized protein</fullName>
    </submittedName>
</protein>
<dbReference type="Proteomes" id="UP000002008">
    <property type="component" value="Chromosome"/>
</dbReference>
<dbReference type="AlphaFoldDB" id="A9WB85"/>
<dbReference type="InParanoid" id="A9WB85"/>